<accession>A0A6G1G4P1</accession>
<dbReference type="GeneID" id="54418090"/>
<protein>
    <submittedName>
        <fullName evidence="1 3">Uncharacterized protein</fullName>
    </submittedName>
</protein>
<organism evidence="1">
    <name type="scientific">Eremomyces bilateralis CBS 781.70</name>
    <dbReference type="NCBI Taxonomy" id="1392243"/>
    <lineage>
        <taxon>Eukaryota</taxon>
        <taxon>Fungi</taxon>
        <taxon>Dikarya</taxon>
        <taxon>Ascomycota</taxon>
        <taxon>Pezizomycotina</taxon>
        <taxon>Dothideomycetes</taxon>
        <taxon>Dothideomycetes incertae sedis</taxon>
        <taxon>Eremomycetales</taxon>
        <taxon>Eremomycetaceae</taxon>
        <taxon>Eremomyces</taxon>
    </lineage>
</organism>
<evidence type="ECO:0000313" key="1">
    <source>
        <dbReference type="EMBL" id="KAF1812911.1"/>
    </source>
</evidence>
<evidence type="ECO:0000313" key="3">
    <source>
        <dbReference type="RefSeq" id="XP_033534542.1"/>
    </source>
</evidence>
<dbReference type="Proteomes" id="UP000504638">
    <property type="component" value="Unplaced"/>
</dbReference>
<reference evidence="3" key="3">
    <citation type="submission" date="2025-04" db="UniProtKB">
        <authorList>
            <consortium name="RefSeq"/>
        </authorList>
    </citation>
    <scope>IDENTIFICATION</scope>
    <source>
        <strain evidence="3">CBS 781.70</strain>
    </source>
</reference>
<dbReference type="OrthoDB" id="4135672at2759"/>
<dbReference type="InterPro" id="IPR046670">
    <property type="entry name" value="DUF6540"/>
</dbReference>
<gene>
    <name evidence="1 3" type="ORF">P152DRAFT_435204</name>
</gene>
<reference evidence="3" key="2">
    <citation type="submission" date="2020-04" db="EMBL/GenBank/DDBJ databases">
        <authorList>
            <consortium name="NCBI Genome Project"/>
        </authorList>
    </citation>
    <scope>NUCLEOTIDE SEQUENCE</scope>
    <source>
        <strain evidence="3">CBS 781.70</strain>
    </source>
</reference>
<evidence type="ECO:0000313" key="2">
    <source>
        <dbReference type="Proteomes" id="UP000504638"/>
    </source>
</evidence>
<sequence>MASAYKLYRVEYKLALQDPEFKETRYHNVIFVETGSDGSGYKHHVNGDVVSETGMTYLREMESKPDLLETFHAVHYLGWVTSSSYPEAFDALLRSLPTPPRQRRFNIQTMKYERCGSDGAFYGPDEIAPPLVKCTEWTHQTAIPALLQKGLIQTSEFSQST</sequence>
<dbReference type="EMBL" id="ML975156">
    <property type="protein sequence ID" value="KAF1812911.1"/>
    <property type="molecule type" value="Genomic_DNA"/>
</dbReference>
<keyword evidence="2" id="KW-1185">Reference proteome</keyword>
<dbReference type="RefSeq" id="XP_033534542.1">
    <property type="nucleotide sequence ID" value="XM_033677520.1"/>
</dbReference>
<dbReference type="Pfam" id="PF20174">
    <property type="entry name" value="DUF6540"/>
    <property type="match status" value="1"/>
</dbReference>
<dbReference type="AlphaFoldDB" id="A0A6G1G4P1"/>
<name>A0A6G1G4P1_9PEZI</name>
<reference evidence="1 3" key="1">
    <citation type="submission" date="2020-01" db="EMBL/GenBank/DDBJ databases">
        <authorList>
            <consortium name="DOE Joint Genome Institute"/>
            <person name="Haridas S."/>
            <person name="Albert R."/>
            <person name="Binder M."/>
            <person name="Bloem J."/>
            <person name="Labutti K."/>
            <person name="Salamov A."/>
            <person name="Andreopoulos B."/>
            <person name="Baker S.E."/>
            <person name="Barry K."/>
            <person name="Bills G."/>
            <person name="Bluhm B.H."/>
            <person name="Cannon C."/>
            <person name="Castanera R."/>
            <person name="Culley D.E."/>
            <person name="Daum C."/>
            <person name="Ezra D."/>
            <person name="Gonzalez J.B."/>
            <person name="Henrissat B."/>
            <person name="Kuo A."/>
            <person name="Liang C."/>
            <person name="Lipzen A."/>
            <person name="Lutzoni F."/>
            <person name="Magnuson J."/>
            <person name="Mondo S."/>
            <person name="Nolan M."/>
            <person name="Ohm R."/>
            <person name="Pangilinan J."/>
            <person name="Park H.-J."/>
            <person name="Ramirez L."/>
            <person name="Alfaro M."/>
            <person name="Sun H."/>
            <person name="Tritt A."/>
            <person name="Yoshinaga Y."/>
            <person name="Zwiers L.-H."/>
            <person name="Turgeon B.G."/>
            <person name="Goodwin S.B."/>
            <person name="Spatafora J.W."/>
            <person name="Crous P.W."/>
            <person name="Grigoriev I.V."/>
        </authorList>
    </citation>
    <scope>NUCLEOTIDE SEQUENCE</scope>
    <source>
        <strain evidence="1 3">CBS 781.70</strain>
    </source>
</reference>
<proteinExistence type="predicted"/>